<reference evidence="3" key="1">
    <citation type="submission" date="2016-11" db="UniProtKB">
        <authorList>
            <consortium name="WormBaseParasite"/>
        </authorList>
    </citation>
    <scope>IDENTIFICATION</scope>
</reference>
<dbReference type="Gene3D" id="3.30.70.1390">
    <property type="entry name" value="ROC domain from the Parkinson's disease-associated leucine-rich repeat kinase 2"/>
    <property type="match status" value="1"/>
</dbReference>
<feature type="compositionally biased region" description="Polar residues" evidence="1">
    <location>
        <begin position="151"/>
        <end position="162"/>
    </location>
</feature>
<evidence type="ECO:0000313" key="2">
    <source>
        <dbReference type="Proteomes" id="UP000095280"/>
    </source>
</evidence>
<dbReference type="AlphaFoldDB" id="A0A1I8FGL8"/>
<dbReference type="SUPFAM" id="SSF52540">
    <property type="entry name" value="P-loop containing nucleoside triphosphate hydrolases"/>
    <property type="match status" value="1"/>
</dbReference>
<protein>
    <submittedName>
        <fullName evidence="3">GED domain-containing protein</fullName>
    </submittedName>
</protein>
<evidence type="ECO:0000256" key="1">
    <source>
        <dbReference type="SAM" id="MobiDB-lite"/>
    </source>
</evidence>
<dbReference type="WBParaSite" id="maker-unitig_34105-snap-gene-0.2-mRNA-1">
    <property type="protein sequence ID" value="maker-unitig_34105-snap-gene-0.2-mRNA-1"/>
    <property type="gene ID" value="maker-unitig_34105-snap-gene-0.2"/>
</dbReference>
<dbReference type="Proteomes" id="UP000095280">
    <property type="component" value="Unplaced"/>
</dbReference>
<name>A0A1I8FGL8_9PLAT</name>
<proteinExistence type="predicted"/>
<evidence type="ECO:0000313" key="3">
    <source>
        <dbReference type="WBParaSite" id="maker-unitig_34105-snap-gene-0.2-mRNA-1"/>
    </source>
</evidence>
<organism evidence="2 3">
    <name type="scientific">Macrostomum lignano</name>
    <dbReference type="NCBI Taxonomy" id="282301"/>
    <lineage>
        <taxon>Eukaryota</taxon>
        <taxon>Metazoa</taxon>
        <taxon>Spiralia</taxon>
        <taxon>Lophotrochozoa</taxon>
        <taxon>Platyhelminthes</taxon>
        <taxon>Rhabditophora</taxon>
        <taxon>Macrostomorpha</taxon>
        <taxon>Macrostomida</taxon>
        <taxon>Macrostomidae</taxon>
        <taxon>Macrostomum</taxon>
    </lineage>
</organism>
<feature type="region of interest" description="Disordered" evidence="1">
    <location>
        <begin position="125"/>
        <end position="163"/>
    </location>
</feature>
<dbReference type="InterPro" id="IPR027417">
    <property type="entry name" value="P-loop_NTPase"/>
</dbReference>
<dbReference type="Pfam" id="PF08477">
    <property type="entry name" value="Roc"/>
    <property type="match status" value="1"/>
</dbReference>
<sequence>CTKALPSWSRWPPWTLSHNPNLTSLPDEIGNLSKLWEMPLDGLKLSARRFAYPRSNPRTSSCWSGSGGRGKTSLLRALMKLKQPERQSPPTVGIAVTPWSNRKQKWVTYQLSCWDFAGQEEFYGHPSSCSNSGRLRRRAPPTEALAGPGLSCQSASAPTDTADTCRPAAPNRDTIIANIRTRIETMIRRPGFPEIVEYVEVNAIRDNASVERLRTVIQSALEAFKVKGHHVMGQMVPESYVKLETLVMERARNTGQDLPVLQWYQLRQDGHGRRIEHERREAEPGLAVRMMAQIVTVKEINGFIRSGVMRQSDLGLLFTGKRDHARRIGTSYFPVSQIPQYLRILEKFEIVLPQKNDELLIPCRLPDIAARDVTELAPVRRHSNLGTSSSSSSTAASSPCAPSILKMGKRVMFACWQPPATGTAPPPQLPLTMRPSFCCKPSRRPPPRAGKGLQLQVPLCPNGAYLLAQIADNIDVVIEEWYPGLTDRTVTGECILQKRRPLRGLLFQIEYSLAKSQQQHSSLISPQFLFRCRVFIHSSFDDIVTSSASRGNPVSKVCRTEFPSSVPLAVWRRMLRVERLPARFSWIAKIGAGA</sequence>
<keyword evidence="2" id="KW-1185">Reference proteome</keyword>
<accession>A0A1I8FGL8</accession>